<dbReference type="AlphaFoldDB" id="A0A5E4M408"/>
<proteinExistence type="predicted"/>
<accession>A0A5E4M408</accession>
<dbReference type="InterPro" id="IPR000742">
    <property type="entry name" value="EGF"/>
</dbReference>
<feature type="region of interest" description="Disordered" evidence="2">
    <location>
        <begin position="39"/>
        <end position="61"/>
    </location>
</feature>
<reference evidence="5 6" key="1">
    <citation type="submission" date="2019-08" db="EMBL/GenBank/DDBJ databases">
        <authorList>
            <person name="Alioto T."/>
            <person name="Alioto T."/>
            <person name="Gomez Garrido J."/>
        </authorList>
    </citation>
    <scope>NUCLEOTIDE SEQUENCE [LARGE SCALE GENOMIC DNA]</scope>
</reference>
<dbReference type="InterPro" id="IPR043403">
    <property type="entry name" value="Gurken/Spitz"/>
</dbReference>
<comment type="caution">
    <text evidence="1">Lacks conserved residue(s) required for the propagation of feature annotation.</text>
</comment>
<evidence type="ECO:0000256" key="1">
    <source>
        <dbReference type="PROSITE-ProRule" id="PRU00076"/>
    </source>
</evidence>
<evidence type="ECO:0000256" key="2">
    <source>
        <dbReference type="SAM" id="MobiDB-lite"/>
    </source>
</evidence>
<dbReference type="GO" id="GO:0048018">
    <property type="term" value="F:receptor ligand activity"/>
    <property type="evidence" value="ECO:0007669"/>
    <property type="project" value="InterPro"/>
</dbReference>
<dbReference type="OrthoDB" id="6233064at2759"/>
<feature type="transmembrane region" description="Helical" evidence="3">
    <location>
        <begin position="177"/>
        <end position="197"/>
    </location>
</feature>
<dbReference type="Proteomes" id="UP000325440">
    <property type="component" value="Unassembled WGS sequence"/>
</dbReference>
<keyword evidence="6" id="KW-1185">Reference proteome</keyword>
<evidence type="ECO:0000313" key="6">
    <source>
        <dbReference type="Proteomes" id="UP000325440"/>
    </source>
</evidence>
<gene>
    <name evidence="5" type="ORF">CINCED_3A021768</name>
</gene>
<organism evidence="5 6">
    <name type="scientific">Cinara cedri</name>
    <dbReference type="NCBI Taxonomy" id="506608"/>
    <lineage>
        <taxon>Eukaryota</taxon>
        <taxon>Metazoa</taxon>
        <taxon>Ecdysozoa</taxon>
        <taxon>Arthropoda</taxon>
        <taxon>Hexapoda</taxon>
        <taxon>Insecta</taxon>
        <taxon>Pterygota</taxon>
        <taxon>Neoptera</taxon>
        <taxon>Paraneoptera</taxon>
        <taxon>Hemiptera</taxon>
        <taxon>Sternorrhyncha</taxon>
        <taxon>Aphidomorpha</taxon>
        <taxon>Aphidoidea</taxon>
        <taxon>Aphididae</taxon>
        <taxon>Lachninae</taxon>
        <taxon>Cinara</taxon>
    </lineage>
</organism>
<dbReference type="PROSITE" id="PS50026">
    <property type="entry name" value="EGF_3"/>
    <property type="match status" value="1"/>
</dbReference>
<keyword evidence="3" id="KW-0472">Membrane</keyword>
<keyword evidence="3" id="KW-1133">Transmembrane helix</keyword>
<dbReference type="PROSITE" id="PS00022">
    <property type="entry name" value="EGF_1"/>
    <property type="match status" value="1"/>
</dbReference>
<protein>
    <submittedName>
        <fullName evidence="5">EGF-like, conserved site,EGF-like domain</fullName>
    </submittedName>
</protein>
<keyword evidence="1" id="KW-0245">EGF-like domain</keyword>
<evidence type="ECO:0000259" key="4">
    <source>
        <dbReference type="PROSITE" id="PS50026"/>
    </source>
</evidence>
<dbReference type="PANTHER" id="PTHR12332">
    <property type="entry name" value="KEREN-RELATED"/>
    <property type="match status" value="1"/>
</dbReference>
<dbReference type="Gene3D" id="2.10.25.10">
    <property type="entry name" value="Laminin"/>
    <property type="match status" value="1"/>
</dbReference>
<evidence type="ECO:0000313" key="5">
    <source>
        <dbReference type="EMBL" id="VVC25412.1"/>
    </source>
</evidence>
<feature type="domain" description="EGF-like" evidence="4">
    <location>
        <begin position="111"/>
        <end position="155"/>
    </location>
</feature>
<dbReference type="GO" id="GO:0007173">
    <property type="term" value="P:epidermal growth factor receptor signaling pathway"/>
    <property type="evidence" value="ECO:0007669"/>
    <property type="project" value="InterPro"/>
</dbReference>
<feature type="compositionally biased region" description="Gly residues" evidence="2">
    <location>
        <begin position="49"/>
        <end position="58"/>
    </location>
</feature>
<keyword evidence="1" id="KW-1015">Disulfide bond</keyword>
<evidence type="ECO:0000256" key="3">
    <source>
        <dbReference type="SAM" id="Phobius"/>
    </source>
</evidence>
<dbReference type="CDD" id="cd00054">
    <property type="entry name" value="EGF_CA"/>
    <property type="match status" value="1"/>
</dbReference>
<name>A0A5E4M408_9HEMI</name>
<keyword evidence="3" id="KW-0812">Transmembrane</keyword>
<dbReference type="SUPFAM" id="SSF57196">
    <property type="entry name" value="EGF/Laminin"/>
    <property type="match status" value="1"/>
</dbReference>
<sequence>MVERIANETDCNMPQGSCWSTAFSGYYLFLARHSGRRRTAESDESVRRQGGGGGGGGRSSQSLHRAATFTMFNFLLLVSVCLSSTTHACSSRSTPKPRPLQPTVRPNVTFHTYPCPSVYAKWYCLNDATCFAIKIGESLLYNCECTDGFMGQRCEFKNLDGSYTTARRQVMLESASIASGVTVAVLLVFIICTTVYIRSKRANKSNTTDISMVDGNWTEAERRPFSFRPKMHTIVTIIPLKTVITVSTRRTSY</sequence>
<dbReference type="EMBL" id="CABPRJ010000012">
    <property type="protein sequence ID" value="VVC25412.1"/>
    <property type="molecule type" value="Genomic_DNA"/>
</dbReference>
<dbReference type="PANTHER" id="PTHR12332:SF1">
    <property type="entry name" value="KEREN-RELATED"/>
    <property type="match status" value="1"/>
</dbReference>
<dbReference type="SMART" id="SM00181">
    <property type="entry name" value="EGF"/>
    <property type="match status" value="1"/>
</dbReference>
<feature type="disulfide bond" evidence="1">
    <location>
        <begin position="145"/>
        <end position="154"/>
    </location>
</feature>
<dbReference type="PROSITE" id="PS01186">
    <property type="entry name" value="EGF_2"/>
    <property type="match status" value="1"/>
</dbReference>
<dbReference type="GO" id="GO:0005154">
    <property type="term" value="F:epidermal growth factor receptor binding"/>
    <property type="evidence" value="ECO:0007669"/>
    <property type="project" value="InterPro"/>
</dbReference>